<dbReference type="Proteomes" id="UP001597344">
    <property type="component" value="Unassembled WGS sequence"/>
</dbReference>
<organism evidence="1 2">
    <name type="scientific">Aquimarina celericrescens</name>
    <dbReference type="NCBI Taxonomy" id="1964542"/>
    <lineage>
        <taxon>Bacteria</taxon>
        <taxon>Pseudomonadati</taxon>
        <taxon>Bacteroidota</taxon>
        <taxon>Flavobacteriia</taxon>
        <taxon>Flavobacteriales</taxon>
        <taxon>Flavobacteriaceae</taxon>
        <taxon>Aquimarina</taxon>
    </lineage>
</organism>
<reference evidence="2" key="1">
    <citation type="journal article" date="2019" name="Int. J. Syst. Evol. Microbiol.">
        <title>The Global Catalogue of Microorganisms (GCM) 10K type strain sequencing project: providing services to taxonomists for standard genome sequencing and annotation.</title>
        <authorList>
            <consortium name="The Broad Institute Genomics Platform"/>
            <consortium name="The Broad Institute Genome Sequencing Center for Infectious Disease"/>
            <person name="Wu L."/>
            <person name="Ma J."/>
        </authorList>
    </citation>
    <scope>NUCLEOTIDE SEQUENCE [LARGE SCALE GENOMIC DNA]</scope>
    <source>
        <strain evidence="2">DT92</strain>
    </source>
</reference>
<protein>
    <submittedName>
        <fullName evidence="1">Uncharacterized protein</fullName>
    </submittedName>
</protein>
<proteinExistence type="predicted"/>
<evidence type="ECO:0000313" key="1">
    <source>
        <dbReference type="EMBL" id="MFD2188110.1"/>
    </source>
</evidence>
<accession>A0ABW5AZU7</accession>
<evidence type="ECO:0000313" key="2">
    <source>
        <dbReference type="Proteomes" id="UP001597344"/>
    </source>
</evidence>
<dbReference type="EMBL" id="JBHUHY010000015">
    <property type="protein sequence ID" value="MFD2188110.1"/>
    <property type="molecule type" value="Genomic_DNA"/>
</dbReference>
<comment type="caution">
    <text evidence="1">The sequence shown here is derived from an EMBL/GenBank/DDBJ whole genome shotgun (WGS) entry which is preliminary data.</text>
</comment>
<gene>
    <name evidence="1" type="ORF">ACFSJT_15005</name>
</gene>
<keyword evidence="2" id="KW-1185">Reference proteome</keyword>
<name>A0ABW5AZU7_9FLAO</name>
<sequence length="55" mass="6265">MARKKPKVSIKAKIEGYSEPKIFTSKTSNEKIQADFSFTTYGGSRYFADVSLKKR</sequence>
<dbReference type="RefSeq" id="WP_378321120.1">
    <property type="nucleotide sequence ID" value="NZ_JBHUHY010000015.1"/>
</dbReference>